<accession>J4DNG2</accession>
<dbReference type="VEuPathDB" id="PiroplasmaDB:TOT_010000371"/>
<dbReference type="AlphaFoldDB" id="J4DNG2"/>
<keyword evidence="2" id="KW-1185">Reference proteome</keyword>
<name>J4DNG2_THEOR</name>
<gene>
    <name evidence="1" type="ORF">TOT_010000371</name>
</gene>
<sequence length="210" mass="24307">MMLLKTSQISGQNLQILKFLFSIPNDHVNEHFDDKYVREFHRLDDSSDNSEELVTARIIIKLIKHEFEKFNLIRDQYITPNMERFTQIRHLSQELHPYSDTPCSTQAGCDKLEMLMNLCSYIRGGTSFAYDIFATMVHVLGNMLSVLCGCIFVGPAQVCLLKNFPYTCRIPYPAFSQLFQSTYGVWELVKITTNLCRVYGGFFLLYSILL</sequence>
<evidence type="ECO:0000313" key="2">
    <source>
        <dbReference type="Proteomes" id="UP000003786"/>
    </source>
</evidence>
<dbReference type="STRING" id="869250.J4DNG2"/>
<dbReference type="OrthoDB" id="328978at2759"/>
<proteinExistence type="predicted"/>
<evidence type="ECO:0000313" key="1">
    <source>
        <dbReference type="EMBL" id="BAM38904.1"/>
    </source>
</evidence>
<dbReference type="Proteomes" id="UP000003786">
    <property type="component" value="Chromosome 1"/>
</dbReference>
<reference evidence="1 2" key="1">
    <citation type="journal article" date="2012" name="MBio">
        <title>Comparative genome analysis of three eukaryotic parasites with differing abilities to transform leukocytes reveals key mediators of Theileria-induced leukocyte transformation.</title>
        <authorList>
            <person name="Hayashida K."/>
            <person name="Hara Y."/>
            <person name="Abe T."/>
            <person name="Yamasaki C."/>
            <person name="Toyoda A."/>
            <person name="Kosuge T."/>
            <person name="Suzuki Y."/>
            <person name="Sato Y."/>
            <person name="Kawashima S."/>
            <person name="Katayama T."/>
            <person name="Wakaguri H."/>
            <person name="Inoue N."/>
            <person name="Homma K."/>
            <person name="Tada-Umezaki M."/>
            <person name="Yagi Y."/>
            <person name="Fujii Y."/>
            <person name="Habara T."/>
            <person name="Kanehisa M."/>
            <person name="Watanabe H."/>
            <person name="Ito K."/>
            <person name="Gojobori T."/>
            <person name="Sugawara H."/>
            <person name="Imanishi T."/>
            <person name="Weir W."/>
            <person name="Gardner M."/>
            <person name="Pain A."/>
            <person name="Shiels B."/>
            <person name="Hattori M."/>
            <person name="Nene V."/>
            <person name="Sugimoto C."/>
        </authorList>
    </citation>
    <scope>NUCLEOTIDE SEQUENCE [LARGE SCALE GENOMIC DNA]</scope>
    <source>
        <strain evidence="1 2">Shintoku</strain>
    </source>
</reference>
<dbReference type="KEGG" id="tot:TOT_010000371"/>
<dbReference type="RefSeq" id="XP_009689205.1">
    <property type="nucleotide sequence ID" value="XM_009690910.1"/>
</dbReference>
<protein>
    <submittedName>
        <fullName evidence="1">Uncharacterized protein</fullName>
    </submittedName>
</protein>
<dbReference type="EMBL" id="AP011946">
    <property type="protein sequence ID" value="BAM38904.1"/>
    <property type="molecule type" value="Genomic_DNA"/>
</dbReference>
<dbReference type="GeneID" id="20713295"/>
<dbReference type="OMA" id="IHIYINH"/>
<organism evidence="1 2">
    <name type="scientific">Theileria orientalis strain Shintoku</name>
    <dbReference type="NCBI Taxonomy" id="869250"/>
    <lineage>
        <taxon>Eukaryota</taxon>
        <taxon>Sar</taxon>
        <taxon>Alveolata</taxon>
        <taxon>Apicomplexa</taxon>
        <taxon>Aconoidasida</taxon>
        <taxon>Piroplasmida</taxon>
        <taxon>Theileriidae</taxon>
        <taxon>Theileria</taxon>
    </lineage>
</organism>